<dbReference type="InterPro" id="IPR036249">
    <property type="entry name" value="Thioredoxin-like_sf"/>
</dbReference>
<dbReference type="PANTHER" id="PTHR42852">
    <property type="entry name" value="THIOL:DISULFIDE INTERCHANGE PROTEIN DSBE"/>
    <property type="match status" value="1"/>
</dbReference>
<dbReference type="RefSeq" id="WP_144891119.1">
    <property type="nucleotide sequence ID" value="NZ_CP042218.1"/>
</dbReference>
<dbReference type="CDD" id="cd02966">
    <property type="entry name" value="TlpA_like_family"/>
    <property type="match status" value="1"/>
</dbReference>
<evidence type="ECO:0000256" key="4">
    <source>
        <dbReference type="ARBA" id="ARBA00023284"/>
    </source>
</evidence>
<keyword evidence="3" id="KW-1015">Disulfide bond</keyword>
<name>A0A518N395_9GAMM</name>
<dbReference type="GO" id="GO:0017004">
    <property type="term" value="P:cytochrome complex assembly"/>
    <property type="evidence" value="ECO:0007669"/>
    <property type="project" value="UniProtKB-KW"/>
</dbReference>
<dbReference type="GO" id="GO:0030313">
    <property type="term" value="C:cell envelope"/>
    <property type="evidence" value="ECO:0007669"/>
    <property type="project" value="UniProtKB-SubCell"/>
</dbReference>
<evidence type="ECO:0000256" key="2">
    <source>
        <dbReference type="ARBA" id="ARBA00022748"/>
    </source>
</evidence>
<dbReference type="SUPFAM" id="SSF52833">
    <property type="entry name" value="Thioredoxin-like"/>
    <property type="match status" value="1"/>
</dbReference>
<comment type="subcellular location">
    <subcellularLocation>
        <location evidence="1">Cell envelope</location>
    </subcellularLocation>
</comment>
<evidence type="ECO:0000259" key="5">
    <source>
        <dbReference type="PROSITE" id="PS51352"/>
    </source>
</evidence>
<evidence type="ECO:0000313" key="7">
    <source>
        <dbReference type="Proteomes" id="UP000316584"/>
    </source>
</evidence>
<keyword evidence="4" id="KW-0676">Redox-active center</keyword>
<dbReference type="PROSITE" id="PS51352">
    <property type="entry name" value="THIOREDOXIN_2"/>
    <property type="match status" value="1"/>
</dbReference>
<protein>
    <submittedName>
        <fullName evidence="6">TlpA family protein disulfide reductase</fullName>
    </submittedName>
</protein>
<organism evidence="6 7">
    <name type="scientific">Luteimonas granuli</name>
    <dbReference type="NCBI Taxonomy" id="1176533"/>
    <lineage>
        <taxon>Bacteria</taxon>
        <taxon>Pseudomonadati</taxon>
        <taxon>Pseudomonadota</taxon>
        <taxon>Gammaproteobacteria</taxon>
        <taxon>Lysobacterales</taxon>
        <taxon>Lysobacteraceae</taxon>
        <taxon>Luteimonas</taxon>
    </lineage>
</organism>
<keyword evidence="7" id="KW-1185">Reference proteome</keyword>
<evidence type="ECO:0000256" key="1">
    <source>
        <dbReference type="ARBA" id="ARBA00004196"/>
    </source>
</evidence>
<accession>A0A518N395</accession>
<dbReference type="InterPro" id="IPR013740">
    <property type="entry name" value="Redoxin"/>
</dbReference>
<dbReference type="AlphaFoldDB" id="A0A518N395"/>
<dbReference type="EMBL" id="CP042218">
    <property type="protein sequence ID" value="QDW66403.1"/>
    <property type="molecule type" value="Genomic_DNA"/>
</dbReference>
<dbReference type="Gene3D" id="3.40.30.10">
    <property type="entry name" value="Glutaredoxin"/>
    <property type="match status" value="1"/>
</dbReference>
<proteinExistence type="predicted"/>
<dbReference type="Pfam" id="PF08534">
    <property type="entry name" value="Redoxin"/>
    <property type="match status" value="1"/>
</dbReference>
<gene>
    <name evidence="6" type="ORF">FPZ22_05405</name>
</gene>
<dbReference type="Proteomes" id="UP000316584">
    <property type="component" value="Chromosome"/>
</dbReference>
<dbReference type="InterPro" id="IPR013766">
    <property type="entry name" value="Thioredoxin_domain"/>
</dbReference>
<feature type="domain" description="Thioredoxin" evidence="5">
    <location>
        <begin position="58"/>
        <end position="199"/>
    </location>
</feature>
<evidence type="ECO:0000256" key="3">
    <source>
        <dbReference type="ARBA" id="ARBA00023157"/>
    </source>
</evidence>
<sequence length="199" mass="20692">MRTRTILLAALAAGVLGVAAGLAVNGPGPLLRTELGQRAVQGAMDAVAPPAPEGLAIAKRGGPVPSITLPDLAGAPRTLPDDFPGRPLLVNFWASWCPPCIEEMPELDRFAAGQGDTGVRVVGIALDDQAAVEDFLARIPVRYPILIDAAGPRDSGVQLGNQRGVLPYTVLVSADGRLLKQRIGPFVHGELDGWAGKGE</sequence>
<dbReference type="KEGG" id="lug:FPZ22_05405"/>
<dbReference type="OrthoDB" id="9796554at2"/>
<evidence type="ECO:0000313" key="6">
    <source>
        <dbReference type="EMBL" id="QDW66403.1"/>
    </source>
</evidence>
<dbReference type="PANTHER" id="PTHR42852:SF6">
    <property type="entry name" value="THIOL:DISULFIDE INTERCHANGE PROTEIN DSBE"/>
    <property type="match status" value="1"/>
</dbReference>
<keyword evidence="2" id="KW-0201">Cytochrome c-type biogenesis</keyword>
<dbReference type="GO" id="GO:0016491">
    <property type="term" value="F:oxidoreductase activity"/>
    <property type="evidence" value="ECO:0007669"/>
    <property type="project" value="InterPro"/>
</dbReference>
<dbReference type="InterPro" id="IPR050553">
    <property type="entry name" value="Thioredoxin_ResA/DsbE_sf"/>
</dbReference>
<reference evidence="6 7" key="1">
    <citation type="submission" date="2019-07" db="EMBL/GenBank/DDBJ databases">
        <title>Full genome sequence of Luteimonas sp. Gr-4.</title>
        <authorList>
            <person name="Im W.-T."/>
        </authorList>
    </citation>
    <scope>NUCLEOTIDE SEQUENCE [LARGE SCALE GENOMIC DNA]</scope>
    <source>
        <strain evidence="6 7">Gr-4</strain>
    </source>
</reference>